<dbReference type="AlphaFoldDB" id="A0A0C2MFI0"/>
<evidence type="ECO:0000313" key="1">
    <source>
        <dbReference type="EMBL" id="KII65936.1"/>
    </source>
</evidence>
<comment type="caution">
    <text evidence="1">The sequence shown here is derived from an EMBL/GenBank/DDBJ whole genome shotgun (WGS) entry which is preliminary data.</text>
</comment>
<keyword evidence="2" id="KW-1185">Reference proteome</keyword>
<name>A0A0C2MFI0_THEKT</name>
<proteinExistence type="predicted"/>
<sequence length="121" mass="14287">MCSFSGFKSFKFLICLTFQKELECDFRSNYCQYQTPMAKFNRCFCASRENANLFNFIDDTFSYQVEPVHDTCQLKVIDIQFSPRLKYNLTGNNLCSIMWLATSIEPNIERIQTHSCHRHLN</sequence>
<organism evidence="1 2">
    <name type="scientific">Thelohanellus kitauei</name>
    <name type="common">Myxosporean</name>
    <dbReference type="NCBI Taxonomy" id="669202"/>
    <lineage>
        <taxon>Eukaryota</taxon>
        <taxon>Metazoa</taxon>
        <taxon>Cnidaria</taxon>
        <taxon>Myxozoa</taxon>
        <taxon>Myxosporea</taxon>
        <taxon>Bivalvulida</taxon>
        <taxon>Platysporina</taxon>
        <taxon>Myxobolidae</taxon>
        <taxon>Thelohanellus</taxon>
    </lineage>
</organism>
<dbReference type="Proteomes" id="UP000031668">
    <property type="component" value="Unassembled WGS sequence"/>
</dbReference>
<protein>
    <submittedName>
        <fullName evidence="1">Uncharacterized protein</fullName>
    </submittedName>
</protein>
<gene>
    <name evidence="1" type="ORF">RF11_15066</name>
</gene>
<evidence type="ECO:0000313" key="2">
    <source>
        <dbReference type="Proteomes" id="UP000031668"/>
    </source>
</evidence>
<reference evidence="1 2" key="1">
    <citation type="journal article" date="2014" name="Genome Biol. Evol.">
        <title>The genome of the myxosporean Thelohanellus kitauei shows adaptations to nutrient acquisition within its fish host.</title>
        <authorList>
            <person name="Yang Y."/>
            <person name="Xiong J."/>
            <person name="Zhou Z."/>
            <person name="Huo F."/>
            <person name="Miao W."/>
            <person name="Ran C."/>
            <person name="Liu Y."/>
            <person name="Zhang J."/>
            <person name="Feng J."/>
            <person name="Wang M."/>
            <person name="Wang M."/>
            <person name="Wang L."/>
            <person name="Yao B."/>
        </authorList>
    </citation>
    <scope>NUCLEOTIDE SEQUENCE [LARGE SCALE GENOMIC DNA]</scope>
    <source>
        <strain evidence="1">Wuqing</strain>
    </source>
</reference>
<dbReference type="EMBL" id="JWZT01003662">
    <property type="protein sequence ID" value="KII65936.1"/>
    <property type="molecule type" value="Genomic_DNA"/>
</dbReference>
<accession>A0A0C2MFI0</accession>